<keyword evidence="2" id="KW-1185">Reference proteome</keyword>
<proteinExistence type="predicted"/>
<organism evidence="1 2">
    <name type="scientific">Adineta ricciae</name>
    <name type="common">Rotifer</name>
    <dbReference type="NCBI Taxonomy" id="249248"/>
    <lineage>
        <taxon>Eukaryota</taxon>
        <taxon>Metazoa</taxon>
        <taxon>Spiralia</taxon>
        <taxon>Gnathifera</taxon>
        <taxon>Rotifera</taxon>
        <taxon>Eurotatoria</taxon>
        <taxon>Bdelloidea</taxon>
        <taxon>Adinetida</taxon>
        <taxon>Adinetidae</taxon>
        <taxon>Adineta</taxon>
    </lineage>
</organism>
<sequence>MYKTGTTDVKQIQQERYSSRVYVIQGENGGFRTSWLLTRVVGQSSVSLHEPPWNQAPMLVFRNEIRTQLNHRSAIHNAVQAGCNPMVCVAPDFCKGKPVEEPAPLKKLVDLSDSKTERSPGLLPLVPGMPVIITQDIAIELGLINGMNGIFRQLVYALDSVSTDIEGNTSPSRRALFIDIHLLLQLNSSSNPSKDILRYLLQKCSNIELHDWITLINIDELLDDSDFINADVSFLQPIKNSTSSLQAFRID</sequence>
<dbReference type="EMBL" id="CAJNOR010004081">
    <property type="protein sequence ID" value="CAF1473613.1"/>
    <property type="molecule type" value="Genomic_DNA"/>
</dbReference>
<evidence type="ECO:0000313" key="1">
    <source>
        <dbReference type="EMBL" id="CAF1473613.1"/>
    </source>
</evidence>
<comment type="caution">
    <text evidence="1">The sequence shown here is derived from an EMBL/GenBank/DDBJ whole genome shotgun (WGS) entry which is preliminary data.</text>
</comment>
<protein>
    <submittedName>
        <fullName evidence="1">Uncharacterized protein</fullName>
    </submittedName>
</protein>
<accession>A0A815R7Z5</accession>
<reference evidence="1" key="1">
    <citation type="submission" date="2021-02" db="EMBL/GenBank/DDBJ databases">
        <authorList>
            <person name="Nowell W R."/>
        </authorList>
    </citation>
    <scope>NUCLEOTIDE SEQUENCE</scope>
</reference>
<dbReference type="Proteomes" id="UP000663828">
    <property type="component" value="Unassembled WGS sequence"/>
</dbReference>
<name>A0A815R7Z5_ADIRI</name>
<dbReference type="AlphaFoldDB" id="A0A815R7Z5"/>
<evidence type="ECO:0000313" key="2">
    <source>
        <dbReference type="Proteomes" id="UP000663828"/>
    </source>
</evidence>
<gene>
    <name evidence="1" type="ORF">XAT740_LOCUS38127</name>
</gene>